<dbReference type="OrthoDB" id="5423516at2759"/>
<feature type="compositionally biased region" description="Low complexity" evidence="2">
    <location>
        <begin position="607"/>
        <end position="633"/>
    </location>
</feature>
<organism evidence="4 5">
    <name type="scientific">Tothia fuscella</name>
    <dbReference type="NCBI Taxonomy" id="1048955"/>
    <lineage>
        <taxon>Eukaryota</taxon>
        <taxon>Fungi</taxon>
        <taxon>Dikarya</taxon>
        <taxon>Ascomycota</taxon>
        <taxon>Pezizomycotina</taxon>
        <taxon>Dothideomycetes</taxon>
        <taxon>Pleosporomycetidae</taxon>
        <taxon>Venturiales</taxon>
        <taxon>Cylindrosympodiaceae</taxon>
        <taxon>Tothia</taxon>
    </lineage>
</organism>
<name>A0A9P4TZX1_9PEZI</name>
<feature type="region of interest" description="Disordered" evidence="2">
    <location>
        <begin position="155"/>
        <end position="218"/>
    </location>
</feature>
<feature type="compositionally biased region" description="Low complexity" evidence="2">
    <location>
        <begin position="750"/>
        <end position="762"/>
    </location>
</feature>
<feature type="region of interest" description="Disordered" evidence="2">
    <location>
        <begin position="541"/>
        <end position="655"/>
    </location>
</feature>
<feature type="domain" description="DUF7918" evidence="3">
    <location>
        <begin position="997"/>
        <end position="1067"/>
    </location>
</feature>
<feature type="compositionally biased region" description="Low complexity" evidence="2">
    <location>
        <begin position="805"/>
        <end position="866"/>
    </location>
</feature>
<sequence>MPSNGLLSCAIELGNSNLRLREYGTTYEDRTVETYVAIPTQRTPFGIRLNSYGYISPGLSVYVFIDGVYQTNRNKRGIIPPSIDEPDAANVQFRVGQKEDLLRDGRVIARGWWFEKLNIVGAETKASIGDNVLNNIGTIEVIVLRCEDDPSNPNINPWDFPRLPSLSKNENQNDRRGSQSKNNKSNSKRSPNHGGNDDGDDDVGGFFGIFDGAGDDPRQDRLYLHERYNTRQPSPRPNRHAYQYVRGREFLSRRASSPHPRLLEDDDDMPTCTDTRTTHEDESPPRRRVALRGGYGDLSPPSYHTRDPRTSDYYRDAWEANRRHASLPREEVLPSLRKPSIPHLPVEYIPPPHRAIQPRPSPERSYSRSKLLEEEELRAKRLKEQNLREERELESKREKTRALDKELKYMSRVKRTSLDAERFRRDEAYDATLRRRDAWDRASPPSPHLYEYSGGASQDEASRRHAAPTPRALRAPSDPKVAGTQAQQQQRPPLPLPLPLPLPPLAAGPWLPFGPPINSLPPVQNHTVPVTYPPPATGWAGTVPPLNSSVPPAQPGQPPLHWQAHRQAPPHSGYQANPAGPNTQFAPHVQVYPPNLGPNPMPHGTNPPQYQSPPQYQGPPQFQGPPQHQGPMQNSQPPPGFLPHQPMNQHSSHPAQPDLAWKVQQLENKLEQLKVRSGPDEQRVSSWNPGVPQRQGSGGRNNNNQRQGSGWANNNDQRQDSSGWANGNDQQRHTSDSWGKNDNQDGAGGWASNSNNGNTTPTGPGGAGDWASDNNNGNTTPTGPSGWTDNKGDSGGEGWSKTDNNNHNSNNNNKNKSDAQQNDNNWGSSGNNQNQNDGGRNNSSSNNNQKGDSGWDIPNTNTNNQQKTDDNWGKAASNQQDNNQDTNDPSWDNKSQQSQHNSVAKDDWANNNQNNDSSNNNNNNNNGGGNDWANNTANNANNNDNSGWNNNDSSSKPKSKKSSSKGKAKSEDSPPAEAPYTRSYWMDQGADMYESNSSKRRHTIPEEPIYTIPESKAKKAHIRHQVRPGKGAEHTKRTYKPYYWDTFEKPYAVFRFKYRSRYMLKEILDQEIKESPEEFKERLGVLSKDELIAEMLRKRVRFVPRVDFATPIAAYYFFNPLSPTFLPLYHTGWW</sequence>
<feature type="compositionally biased region" description="Low complexity" evidence="2">
    <location>
        <begin position="700"/>
        <end position="710"/>
    </location>
</feature>
<dbReference type="Proteomes" id="UP000800235">
    <property type="component" value="Unassembled WGS sequence"/>
</dbReference>
<dbReference type="EMBL" id="MU007023">
    <property type="protein sequence ID" value="KAF2432964.1"/>
    <property type="molecule type" value="Genomic_DNA"/>
</dbReference>
<feature type="compositionally biased region" description="Basic and acidic residues" evidence="2">
    <location>
        <begin position="361"/>
        <end position="371"/>
    </location>
</feature>
<keyword evidence="1" id="KW-0175">Coiled coil</keyword>
<keyword evidence="5" id="KW-1185">Reference proteome</keyword>
<evidence type="ECO:0000256" key="1">
    <source>
        <dbReference type="SAM" id="Coils"/>
    </source>
</evidence>
<evidence type="ECO:0000259" key="3">
    <source>
        <dbReference type="Pfam" id="PF25534"/>
    </source>
</evidence>
<feature type="compositionally biased region" description="Polar residues" evidence="2">
    <location>
        <begin position="889"/>
        <end position="902"/>
    </location>
</feature>
<feature type="compositionally biased region" description="Low complexity" evidence="2">
    <location>
        <begin position="878"/>
        <end position="888"/>
    </location>
</feature>
<comment type="caution">
    <text evidence="4">The sequence shown here is derived from an EMBL/GenBank/DDBJ whole genome shotgun (WGS) entry which is preliminary data.</text>
</comment>
<feature type="compositionally biased region" description="Polar residues" evidence="2">
    <location>
        <begin position="711"/>
        <end position="729"/>
    </location>
</feature>
<evidence type="ECO:0000313" key="5">
    <source>
        <dbReference type="Proteomes" id="UP000800235"/>
    </source>
</evidence>
<feature type="compositionally biased region" description="Basic residues" evidence="2">
    <location>
        <begin position="957"/>
        <end position="967"/>
    </location>
</feature>
<feature type="compositionally biased region" description="Low complexity" evidence="2">
    <location>
        <begin position="774"/>
        <end position="784"/>
    </location>
</feature>
<dbReference type="InterPro" id="IPR057678">
    <property type="entry name" value="DUF7918"/>
</dbReference>
<dbReference type="Pfam" id="PF25534">
    <property type="entry name" value="DUF7918"/>
    <property type="match status" value="1"/>
</dbReference>
<protein>
    <recommendedName>
        <fullName evidence="3">DUF7918 domain-containing protein</fullName>
    </recommendedName>
</protein>
<feature type="region of interest" description="Disordered" evidence="2">
    <location>
        <begin position="439"/>
        <end position="499"/>
    </location>
</feature>
<dbReference type="AlphaFoldDB" id="A0A9P4TZX1"/>
<feature type="compositionally biased region" description="Low complexity" evidence="2">
    <location>
        <begin position="909"/>
        <end position="956"/>
    </location>
</feature>
<evidence type="ECO:0000313" key="4">
    <source>
        <dbReference type="EMBL" id="KAF2432964.1"/>
    </source>
</evidence>
<gene>
    <name evidence="4" type="ORF">EJ08DRAFT_102665</name>
</gene>
<proteinExistence type="predicted"/>
<reference evidence="4" key="1">
    <citation type="journal article" date="2020" name="Stud. Mycol.">
        <title>101 Dothideomycetes genomes: a test case for predicting lifestyles and emergence of pathogens.</title>
        <authorList>
            <person name="Haridas S."/>
            <person name="Albert R."/>
            <person name="Binder M."/>
            <person name="Bloem J."/>
            <person name="Labutti K."/>
            <person name="Salamov A."/>
            <person name="Andreopoulos B."/>
            <person name="Baker S."/>
            <person name="Barry K."/>
            <person name="Bills G."/>
            <person name="Bluhm B."/>
            <person name="Cannon C."/>
            <person name="Castanera R."/>
            <person name="Culley D."/>
            <person name="Daum C."/>
            <person name="Ezra D."/>
            <person name="Gonzalez J."/>
            <person name="Henrissat B."/>
            <person name="Kuo A."/>
            <person name="Liang C."/>
            <person name="Lipzen A."/>
            <person name="Lutzoni F."/>
            <person name="Magnuson J."/>
            <person name="Mondo S."/>
            <person name="Nolan M."/>
            <person name="Ohm R."/>
            <person name="Pangilinan J."/>
            <person name="Park H.-J."/>
            <person name="Ramirez L."/>
            <person name="Alfaro M."/>
            <person name="Sun H."/>
            <person name="Tritt A."/>
            <person name="Yoshinaga Y."/>
            <person name="Zwiers L.-H."/>
            <person name="Turgeon B."/>
            <person name="Goodwin S."/>
            <person name="Spatafora J."/>
            <person name="Crous P."/>
            <person name="Grigoriev I."/>
        </authorList>
    </citation>
    <scope>NUCLEOTIDE SEQUENCE</scope>
    <source>
        <strain evidence="4">CBS 130266</strain>
    </source>
</reference>
<feature type="region of interest" description="Disordered" evidence="2">
    <location>
        <begin position="248"/>
        <end position="310"/>
    </location>
</feature>
<feature type="coiled-coil region" evidence="1">
    <location>
        <begin position="372"/>
        <end position="406"/>
    </location>
</feature>
<evidence type="ECO:0000256" key="2">
    <source>
        <dbReference type="SAM" id="MobiDB-lite"/>
    </source>
</evidence>
<feature type="compositionally biased region" description="Basic and acidic residues" evidence="2">
    <location>
        <begin position="276"/>
        <end position="285"/>
    </location>
</feature>
<feature type="region of interest" description="Disordered" evidence="2">
    <location>
        <begin position="341"/>
        <end position="371"/>
    </location>
</feature>
<feature type="region of interest" description="Disordered" evidence="2">
    <location>
        <begin position="675"/>
        <end position="984"/>
    </location>
</feature>
<accession>A0A9P4TZX1</accession>